<dbReference type="InterPro" id="IPR010290">
    <property type="entry name" value="TM_effector"/>
</dbReference>
<keyword evidence="3" id="KW-1003">Cell membrane</keyword>
<dbReference type="InterPro" id="IPR020846">
    <property type="entry name" value="MFS_dom"/>
</dbReference>
<reference evidence="9" key="1">
    <citation type="submission" date="2024-05" db="EMBL/GenBank/DDBJ databases">
        <title>The Natural Products Discovery Center: Release of the First 8490 Sequenced Strains for Exploring Actinobacteria Biosynthetic Diversity.</title>
        <authorList>
            <person name="Kalkreuter E."/>
            <person name="Kautsar S.A."/>
            <person name="Yang D."/>
            <person name="Bader C.D."/>
            <person name="Teijaro C.N."/>
            <person name="Fluegel L."/>
            <person name="Davis C.M."/>
            <person name="Simpson J.R."/>
            <person name="Lauterbach L."/>
            <person name="Steele A.D."/>
            <person name="Gui C."/>
            <person name="Meng S."/>
            <person name="Li G."/>
            <person name="Viehrig K."/>
            <person name="Ye F."/>
            <person name="Su P."/>
            <person name="Kiefer A.F."/>
            <person name="Nichols A."/>
            <person name="Cepeda A.J."/>
            <person name="Yan W."/>
            <person name="Fan B."/>
            <person name="Jiang Y."/>
            <person name="Adhikari A."/>
            <person name="Zheng C.-J."/>
            <person name="Schuster L."/>
            <person name="Cowan T.M."/>
            <person name="Smanski M.J."/>
            <person name="Chevrette M.G."/>
            <person name="de Carvalho L.P.S."/>
            <person name="Shen B."/>
        </authorList>
    </citation>
    <scope>NUCLEOTIDE SEQUENCE</scope>
    <source>
        <strain evidence="9">NPDC080035</strain>
    </source>
</reference>
<dbReference type="InterPro" id="IPR036259">
    <property type="entry name" value="MFS_trans_sf"/>
</dbReference>
<dbReference type="Gene3D" id="1.20.1250.20">
    <property type="entry name" value="MFS general substrate transporter like domains"/>
    <property type="match status" value="1"/>
</dbReference>
<feature type="transmembrane region" description="Helical" evidence="7">
    <location>
        <begin position="328"/>
        <end position="349"/>
    </location>
</feature>
<dbReference type="SUPFAM" id="SSF103473">
    <property type="entry name" value="MFS general substrate transporter"/>
    <property type="match status" value="1"/>
</dbReference>
<evidence type="ECO:0000256" key="7">
    <source>
        <dbReference type="SAM" id="Phobius"/>
    </source>
</evidence>
<evidence type="ECO:0000256" key="4">
    <source>
        <dbReference type="ARBA" id="ARBA00022692"/>
    </source>
</evidence>
<comment type="subcellular location">
    <subcellularLocation>
        <location evidence="1">Cell inner membrane</location>
        <topology evidence="1">Multi-pass membrane protein</topology>
    </subcellularLocation>
</comment>
<proteinExistence type="predicted"/>
<feature type="transmembrane region" description="Helical" evidence="7">
    <location>
        <begin position="143"/>
        <end position="171"/>
    </location>
</feature>
<evidence type="ECO:0000313" key="9">
    <source>
        <dbReference type="EMBL" id="XBM50270.1"/>
    </source>
</evidence>
<dbReference type="PROSITE" id="PS50850">
    <property type="entry name" value="MFS"/>
    <property type="match status" value="1"/>
</dbReference>
<protein>
    <submittedName>
        <fullName evidence="9">MFS transporter</fullName>
    </submittedName>
</protein>
<feature type="domain" description="Major facilitator superfamily (MFS) profile" evidence="8">
    <location>
        <begin position="181"/>
        <end position="433"/>
    </location>
</feature>
<organism evidence="9">
    <name type="scientific">Leifsonia sp. NPDC080035</name>
    <dbReference type="NCBI Taxonomy" id="3143936"/>
    <lineage>
        <taxon>Bacteria</taxon>
        <taxon>Bacillati</taxon>
        <taxon>Actinomycetota</taxon>
        <taxon>Actinomycetes</taxon>
        <taxon>Micrococcales</taxon>
        <taxon>Microbacteriaceae</taxon>
        <taxon>Leifsonia</taxon>
    </lineage>
</organism>
<gene>
    <name evidence="9" type="ORF">AAME72_19175</name>
</gene>
<dbReference type="AlphaFoldDB" id="A0AAU7GIT9"/>
<feature type="transmembrane region" description="Helical" evidence="7">
    <location>
        <begin position="219"/>
        <end position="239"/>
    </location>
</feature>
<dbReference type="EMBL" id="CP157390">
    <property type="protein sequence ID" value="XBM50270.1"/>
    <property type="molecule type" value="Genomic_DNA"/>
</dbReference>
<dbReference type="PANTHER" id="PTHR23513:SF9">
    <property type="entry name" value="ENTEROBACTIN EXPORTER ENTS"/>
    <property type="match status" value="1"/>
</dbReference>
<dbReference type="CDD" id="cd06173">
    <property type="entry name" value="MFS_MefA_like"/>
    <property type="match status" value="1"/>
</dbReference>
<feature type="transmembrane region" description="Helical" evidence="7">
    <location>
        <begin position="370"/>
        <end position="391"/>
    </location>
</feature>
<name>A0AAU7GIT9_9MICO</name>
<evidence type="ECO:0000259" key="8">
    <source>
        <dbReference type="PROSITE" id="PS50850"/>
    </source>
</evidence>
<dbReference type="GO" id="GO:0005886">
    <property type="term" value="C:plasma membrane"/>
    <property type="evidence" value="ECO:0007669"/>
    <property type="project" value="UniProtKB-SubCell"/>
</dbReference>
<feature type="transmembrane region" description="Helical" evidence="7">
    <location>
        <begin position="83"/>
        <end position="105"/>
    </location>
</feature>
<dbReference type="Pfam" id="PF05977">
    <property type="entry name" value="MFS_3"/>
    <property type="match status" value="1"/>
</dbReference>
<dbReference type="RefSeq" id="WP_348790177.1">
    <property type="nucleotide sequence ID" value="NZ_CP157390.1"/>
</dbReference>
<keyword evidence="4 7" id="KW-0812">Transmembrane</keyword>
<evidence type="ECO:0000256" key="3">
    <source>
        <dbReference type="ARBA" id="ARBA00022475"/>
    </source>
</evidence>
<evidence type="ECO:0000256" key="2">
    <source>
        <dbReference type="ARBA" id="ARBA00022448"/>
    </source>
</evidence>
<dbReference type="PANTHER" id="PTHR23513">
    <property type="entry name" value="INTEGRAL MEMBRANE EFFLUX PROTEIN-RELATED"/>
    <property type="match status" value="1"/>
</dbReference>
<accession>A0AAU7GIT9</accession>
<feature type="transmembrane region" description="Helical" evidence="7">
    <location>
        <begin position="177"/>
        <end position="199"/>
    </location>
</feature>
<feature type="transmembrane region" description="Helical" evidence="7">
    <location>
        <begin position="111"/>
        <end position="131"/>
    </location>
</feature>
<keyword evidence="5 7" id="KW-1133">Transmembrane helix</keyword>
<feature type="transmembrane region" description="Helical" evidence="7">
    <location>
        <begin position="397"/>
        <end position="417"/>
    </location>
</feature>
<feature type="transmembrane region" description="Helical" evidence="7">
    <location>
        <begin position="21"/>
        <end position="45"/>
    </location>
</feature>
<keyword evidence="6 7" id="KW-0472">Membrane</keyword>
<feature type="transmembrane region" description="Helical" evidence="7">
    <location>
        <begin position="51"/>
        <end position="71"/>
    </location>
</feature>
<evidence type="ECO:0000256" key="1">
    <source>
        <dbReference type="ARBA" id="ARBA00004429"/>
    </source>
</evidence>
<keyword evidence="2" id="KW-0813">Transport</keyword>
<feature type="transmembrane region" description="Helical" evidence="7">
    <location>
        <begin position="245"/>
        <end position="274"/>
    </location>
</feature>
<sequence>MARRRHFVDLSPLRESPAFARLWLGGAISGIGGQMTVVAVGLHIYDLTHSTLAVSFVALFALAPMIVFGLYGGVLADAFDRRTVALVTAIVAWVSTAGIALFAWFDVQVVWPLYVLTTINAVATVMIGGTRQAITPRLLPARLLPAASALGGIGMGVMVTVGPALAGLLVASVGIPWTYTIDVLLFTAAFLGIFTLPSIVPEGERQSAGLSSVLEGLRFLRTAPNLSMTFVLDVIAMTFGQPRALFPAVGALLIGGGPVTVGILTAAGAVGTLLSSVFSGRLGHVRWQGRAVERAIIVYGAAILGFGIVLAVVASTGTTGGGTSIAQANLPALILATLLLAASGAADNVSSIFRMTILQASAPDVMRGRLQGVFTVVVTGGPRLGDLYVGLLALTGALWFPPLLGGLVIVVLVATIVRVQGAFRRYDALAPTP</sequence>
<evidence type="ECO:0000256" key="5">
    <source>
        <dbReference type="ARBA" id="ARBA00022989"/>
    </source>
</evidence>
<dbReference type="GO" id="GO:0022857">
    <property type="term" value="F:transmembrane transporter activity"/>
    <property type="evidence" value="ECO:0007669"/>
    <property type="project" value="InterPro"/>
</dbReference>
<evidence type="ECO:0000256" key="6">
    <source>
        <dbReference type="ARBA" id="ARBA00023136"/>
    </source>
</evidence>
<feature type="transmembrane region" description="Helical" evidence="7">
    <location>
        <begin position="295"/>
        <end position="316"/>
    </location>
</feature>